<dbReference type="NCBIfam" id="TIGR01494">
    <property type="entry name" value="ATPase_P-type"/>
    <property type="match status" value="2"/>
</dbReference>
<dbReference type="EMBL" id="CP046640">
    <property type="protein sequence ID" value="QTL98683.1"/>
    <property type="molecule type" value="Genomic_DNA"/>
</dbReference>
<dbReference type="SFLD" id="SFLDG00002">
    <property type="entry name" value="C1.7:_P-type_atpase_like"/>
    <property type="match status" value="1"/>
</dbReference>
<evidence type="ECO:0000256" key="9">
    <source>
        <dbReference type="ARBA" id="ARBA00022967"/>
    </source>
</evidence>
<proteinExistence type="inferred from homology"/>
<evidence type="ECO:0000256" key="8">
    <source>
        <dbReference type="ARBA" id="ARBA00022842"/>
    </source>
</evidence>
<dbReference type="Pfam" id="PF00690">
    <property type="entry name" value="Cation_ATPase_N"/>
    <property type="match status" value="1"/>
</dbReference>
<dbReference type="GO" id="GO:0005391">
    <property type="term" value="F:P-type sodium:potassium-exchanging transporter activity"/>
    <property type="evidence" value="ECO:0007669"/>
    <property type="project" value="TreeGrafter"/>
</dbReference>
<keyword evidence="6" id="KW-0547">Nucleotide-binding</keyword>
<evidence type="ECO:0000256" key="12">
    <source>
        <dbReference type="SAM" id="Phobius"/>
    </source>
</evidence>
<keyword evidence="10 12" id="KW-1133">Transmembrane helix</keyword>
<dbReference type="Pfam" id="PF13246">
    <property type="entry name" value="Cation_ATPase"/>
    <property type="match status" value="1"/>
</dbReference>
<dbReference type="InterPro" id="IPR018303">
    <property type="entry name" value="ATPase_P-typ_P_site"/>
</dbReference>
<feature type="transmembrane region" description="Helical" evidence="12">
    <location>
        <begin position="263"/>
        <end position="284"/>
    </location>
</feature>
<dbReference type="GO" id="GO:0016887">
    <property type="term" value="F:ATP hydrolysis activity"/>
    <property type="evidence" value="ECO:0007669"/>
    <property type="project" value="InterPro"/>
</dbReference>
<evidence type="ECO:0000256" key="7">
    <source>
        <dbReference type="ARBA" id="ARBA00022840"/>
    </source>
</evidence>
<dbReference type="PRINTS" id="PR00120">
    <property type="entry name" value="HATPASE"/>
</dbReference>
<dbReference type="InterPro" id="IPR001757">
    <property type="entry name" value="P_typ_ATPase"/>
</dbReference>
<evidence type="ECO:0000313" key="15">
    <source>
        <dbReference type="Proteomes" id="UP000665020"/>
    </source>
</evidence>
<evidence type="ECO:0000256" key="1">
    <source>
        <dbReference type="ARBA" id="ARBA00004651"/>
    </source>
</evidence>
<evidence type="ECO:0000256" key="3">
    <source>
        <dbReference type="ARBA" id="ARBA00022475"/>
    </source>
</evidence>
<dbReference type="AlphaFoldDB" id="A0A8A7KA59"/>
<dbReference type="SFLD" id="SFLDF00027">
    <property type="entry name" value="p-type_atpase"/>
    <property type="match status" value="1"/>
</dbReference>
<feature type="transmembrane region" description="Helical" evidence="12">
    <location>
        <begin position="882"/>
        <end position="902"/>
    </location>
</feature>
<dbReference type="Proteomes" id="UP000665020">
    <property type="component" value="Chromosome"/>
</dbReference>
<feature type="domain" description="Cation-transporting P-type ATPase N-terminal" evidence="13">
    <location>
        <begin position="2"/>
        <end position="75"/>
    </location>
</feature>
<gene>
    <name evidence="14" type="ORF">GM661_12270</name>
</gene>
<dbReference type="Gene3D" id="1.20.1110.10">
    <property type="entry name" value="Calcium-transporting ATPase, transmembrane domain"/>
    <property type="match status" value="1"/>
</dbReference>
<dbReference type="SUPFAM" id="SSF56784">
    <property type="entry name" value="HAD-like"/>
    <property type="match status" value="1"/>
</dbReference>
<dbReference type="InterPro" id="IPR023298">
    <property type="entry name" value="ATPase_P-typ_TM_dom_sf"/>
</dbReference>
<keyword evidence="5 12" id="KW-0812">Transmembrane</keyword>
<name>A0A8A7KA59_9FIRM</name>
<evidence type="ECO:0000256" key="4">
    <source>
        <dbReference type="ARBA" id="ARBA00022553"/>
    </source>
</evidence>
<feature type="transmembrane region" description="Helical" evidence="12">
    <location>
        <begin position="697"/>
        <end position="721"/>
    </location>
</feature>
<dbReference type="GO" id="GO:1990573">
    <property type="term" value="P:potassium ion import across plasma membrane"/>
    <property type="evidence" value="ECO:0007669"/>
    <property type="project" value="TreeGrafter"/>
</dbReference>
<feature type="transmembrane region" description="Helical" evidence="12">
    <location>
        <begin position="773"/>
        <end position="796"/>
    </location>
</feature>
<dbReference type="InterPro" id="IPR023299">
    <property type="entry name" value="ATPase_P-typ_cyto_dom_N"/>
</dbReference>
<dbReference type="SUPFAM" id="SSF81653">
    <property type="entry name" value="Calcium ATPase, transduction domain A"/>
    <property type="match status" value="1"/>
</dbReference>
<dbReference type="InterPro" id="IPR023214">
    <property type="entry name" value="HAD_sf"/>
</dbReference>
<dbReference type="Gene3D" id="3.40.50.1000">
    <property type="entry name" value="HAD superfamily/HAD-like"/>
    <property type="match status" value="1"/>
</dbReference>
<keyword evidence="15" id="KW-1185">Reference proteome</keyword>
<organism evidence="14 15">
    <name type="scientific">Iocasia fonsfrigidae</name>
    <dbReference type="NCBI Taxonomy" id="2682810"/>
    <lineage>
        <taxon>Bacteria</taxon>
        <taxon>Bacillati</taxon>
        <taxon>Bacillota</taxon>
        <taxon>Clostridia</taxon>
        <taxon>Halanaerobiales</taxon>
        <taxon>Halanaerobiaceae</taxon>
        <taxon>Iocasia</taxon>
    </lineage>
</organism>
<evidence type="ECO:0000313" key="14">
    <source>
        <dbReference type="EMBL" id="QTL98683.1"/>
    </source>
</evidence>
<dbReference type="SMART" id="SM00831">
    <property type="entry name" value="Cation_ATPase_N"/>
    <property type="match status" value="1"/>
</dbReference>
<dbReference type="GO" id="GO:0005886">
    <property type="term" value="C:plasma membrane"/>
    <property type="evidence" value="ECO:0007669"/>
    <property type="project" value="UniProtKB-SubCell"/>
</dbReference>
<dbReference type="RefSeq" id="WP_230867088.1">
    <property type="nucleotide sequence ID" value="NZ_CP046640.1"/>
</dbReference>
<dbReference type="PRINTS" id="PR00119">
    <property type="entry name" value="CATATPASE"/>
</dbReference>
<dbReference type="Gene3D" id="2.70.150.10">
    <property type="entry name" value="Calcium-transporting ATPase, cytoplasmic transduction domain A"/>
    <property type="match status" value="1"/>
</dbReference>
<dbReference type="InterPro" id="IPR059000">
    <property type="entry name" value="ATPase_P-type_domA"/>
</dbReference>
<feature type="transmembrane region" description="Helical" evidence="12">
    <location>
        <begin position="236"/>
        <end position="257"/>
    </location>
</feature>
<accession>A0A8A7KA59</accession>
<dbReference type="InterPro" id="IPR044492">
    <property type="entry name" value="P_typ_ATPase_HD_dom"/>
</dbReference>
<comment type="subcellular location">
    <subcellularLocation>
        <location evidence="1">Cell membrane</location>
        <topology evidence="1">Multi-pass membrane protein</topology>
    </subcellularLocation>
</comment>
<dbReference type="InterPro" id="IPR050510">
    <property type="entry name" value="Cation_transp_ATPase_P-type"/>
</dbReference>
<evidence type="ECO:0000256" key="2">
    <source>
        <dbReference type="ARBA" id="ARBA00005675"/>
    </source>
</evidence>
<feature type="transmembrane region" description="Helical" evidence="12">
    <location>
        <begin position="727"/>
        <end position="752"/>
    </location>
</feature>
<dbReference type="InterPro" id="IPR004014">
    <property type="entry name" value="ATPase_P-typ_cation-transptr_N"/>
</dbReference>
<feature type="transmembrane region" description="Helical" evidence="12">
    <location>
        <begin position="850"/>
        <end position="870"/>
    </location>
</feature>
<evidence type="ECO:0000259" key="13">
    <source>
        <dbReference type="SMART" id="SM00831"/>
    </source>
</evidence>
<keyword evidence="7" id="KW-0067">ATP-binding</keyword>
<dbReference type="GO" id="GO:0005524">
    <property type="term" value="F:ATP binding"/>
    <property type="evidence" value="ECO:0007669"/>
    <property type="project" value="UniProtKB-KW"/>
</dbReference>
<dbReference type="GO" id="GO:1902600">
    <property type="term" value="P:proton transmembrane transport"/>
    <property type="evidence" value="ECO:0007669"/>
    <property type="project" value="TreeGrafter"/>
</dbReference>
<reference evidence="14" key="1">
    <citation type="submission" date="2019-12" db="EMBL/GenBank/DDBJ databases">
        <authorList>
            <person name="zhang j."/>
            <person name="sun C.M."/>
        </authorList>
    </citation>
    <scope>NUCLEOTIDE SEQUENCE</scope>
    <source>
        <strain evidence="14">NS-1</strain>
    </source>
</reference>
<keyword evidence="3" id="KW-1003">Cell membrane</keyword>
<feature type="transmembrane region" description="Helical" evidence="12">
    <location>
        <begin position="79"/>
        <end position="95"/>
    </location>
</feature>
<dbReference type="SUPFAM" id="SSF81660">
    <property type="entry name" value="Metal cation-transporting ATPase, ATP-binding domain N"/>
    <property type="match status" value="1"/>
</dbReference>
<dbReference type="GO" id="GO:0006883">
    <property type="term" value="P:intracellular sodium ion homeostasis"/>
    <property type="evidence" value="ECO:0007669"/>
    <property type="project" value="TreeGrafter"/>
</dbReference>
<dbReference type="SFLD" id="SFLDS00003">
    <property type="entry name" value="Haloacid_Dehalogenase"/>
    <property type="match status" value="1"/>
</dbReference>
<keyword evidence="8" id="KW-0460">Magnesium</keyword>
<feature type="transmembrane region" description="Helical" evidence="12">
    <location>
        <begin position="48"/>
        <end position="73"/>
    </location>
</feature>
<dbReference type="InterPro" id="IPR036412">
    <property type="entry name" value="HAD-like_sf"/>
</dbReference>
<dbReference type="Pfam" id="PF00689">
    <property type="entry name" value="Cation_ATPase_C"/>
    <property type="match status" value="1"/>
</dbReference>
<dbReference type="Pfam" id="PF00122">
    <property type="entry name" value="E1-E2_ATPase"/>
    <property type="match status" value="1"/>
</dbReference>
<dbReference type="SUPFAM" id="SSF81665">
    <property type="entry name" value="Calcium ATPase, transmembrane domain M"/>
    <property type="match status" value="1"/>
</dbReference>
<dbReference type="KEGG" id="ifn:GM661_12270"/>
<dbReference type="PANTHER" id="PTHR43294">
    <property type="entry name" value="SODIUM/POTASSIUM-TRANSPORTING ATPASE SUBUNIT ALPHA"/>
    <property type="match status" value="1"/>
</dbReference>
<dbReference type="PANTHER" id="PTHR43294:SF21">
    <property type="entry name" value="CATION TRANSPORTING ATPASE"/>
    <property type="match status" value="1"/>
</dbReference>
<dbReference type="InterPro" id="IPR006068">
    <property type="entry name" value="ATPase_P-typ_cation-transptr_C"/>
</dbReference>
<protein>
    <submittedName>
        <fullName evidence="14">HAD-IC family P-type ATPase</fullName>
    </submittedName>
</protein>
<feature type="transmembrane region" description="Helical" evidence="12">
    <location>
        <begin position="808"/>
        <end position="829"/>
    </location>
</feature>
<dbReference type="PROSITE" id="PS00154">
    <property type="entry name" value="ATPASE_E1_E2"/>
    <property type="match status" value="1"/>
</dbReference>
<dbReference type="GO" id="GO:0030007">
    <property type="term" value="P:intracellular potassium ion homeostasis"/>
    <property type="evidence" value="ECO:0007669"/>
    <property type="project" value="TreeGrafter"/>
</dbReference>
<dbReference type="GO" id="GO:0036376">
    <property type="term" value="P:sodium ion export across plasma membrane"/>
    <property type="evidence" value="ECO:0007669"/>
    <property type="project" value="TreeGrafter"/>
</dbReference>
<sequence length="908" mass="100870">MKYYQEKIEEIFSTLNTDIEGLSNKEAEKRLTKYGENKLSVKKERSKLLLFFSQFKDILTIMLLVASTLSLFIGSYRDAGIMLAIVIINVIVGFAQENKAEAIMSSLKKLVQSPAKVYRDKKIQKLKQEKIVPGDIVVLEEGDKTPADLRIIEAFNLRINEVSLTGESLPQEKHSNCLKEESSLGDQANMAFLGTNVASGSAKGVVVRTGMETEMGKIASLTQEENKSQTPLQKELGVVASRLAIFAIIIGFILFGISLYRGLGLYFALLYGLGITVAIVPQALPMQITVALSQGVDRLAQKNAVVKKLSSAETLGSTNVIATDKTGTLTKNEMTVKTVWFDGKEYEITGLGYQPEGDILDQNGKALDKKEIEKLSCLFEAATMASNAEIHPPDENHANWYPIGDPTEAALITLSTKLGVRSPNEDKENPEIHEFSFDSKRKRMSSIREIEDKNILTMKGAINSILTITRHIYCDGKKVTITEKDKKELNKLNEKYSKNAMRVLAVAYRRLEQSEKDYVIEEIERDVVFLGLVAMIDPPKEGVKEAIADAHTAQIDTFIMTGDHAITAKAIGEEINLGAGKDIPVFTSKELNDISDNKLKKIMQQHKSLIFSRVSPEDKLRIVKNLKEQNKIVAVTGDGVNDAPALKSAHIGVAMGQMGTDVSKEAAELVLLDDSYPTLVQAIKEGRTIYNNLKKTVLASLTTNGAELAIVLFGLIASTLLDWPIPILAIQILSIDLLAEILPLTALTFDPASRDLMIRAPRDKDEHMLNTSTVLEVGFLGLLMGLLAFINYYIFASGRVNFTAEHPLYPRATTITYLTIVICQFINIMSRRYKFSSIFSSNFFSNRKMIYSLIISIALVLLVIYTPINSYLEFTPPLTTDWLLIFTAGAIYLLSFEVIKWFKRKNKL</sequence>
<dbReference type="InterPro" id="IPR008250">
    <property type="entry name" value="ATPase_P-typ_transduc_dom_A_sf"/>
</dbReference>
<dbReference type="FunFam" id="2.70.150.10:FF:000160">
    <property type="entry name" value="Sarcoplasmic/endoplasmic reticulum calcium ATPase 1"/>
    <property type="match status" value="1"/>
</dbReference>
<dbReference type="Gene3D" id="3.40.1110.10">
    <property type="entry name" value="Calcium-transporting ATPase, cytoplasmic domain N"/>
    <property type="match status" value="1"/>
</dbReference>
<evidence type="ECO:0000256" key="11">
    <source>
        <dbReference type="ARBA" id="ARBA00023136"/>
    </source>
</evidence>
<keyword evidence="11 12" id="KW-0472">Membrane</keyword>
<evidence type="ECO:0000256" key="10">
    <source>
        <dbReference type="ARBA" id="ARBA00022989"/>
    </source>
</evidence>
<evidence type="ECO:0000256" key="5">
    <source>
        <dbReference type="ARBA" id="ARBA00022692"/>
    </source>
</evidence>
<keyword evidence="4" id="KW-0597">Phosphoprotein</keyword>
<comment type="similarity">
    <text evidence="2">Belongs to the cation transport ATPase (P-type) (TC 3.A.3) family. Type IIA subfamily.</text>
</comment>
<keyword evidence="9" id="KW-1278">Translocase</keyword>
<evidence type="ECO:0000256" key="6">
    <source>
        <dbReference type="ARBA" id="ARBA00022741"/>
    </source>
</evidence>